<reference evidence="1 2" key="1">
    <citation type="submission" date="2021-07" db="EMBL/GenBank/DDBJ databases">
        <title>Genome data of Colletotrichum spaethianum.</title>
        <authorList>
            <person name="Utami Y.D."/>
            <person name="Hiruma K."/>
        </authorList>
    </citation>
    <scope>NUCLEOTIDE SEQUENCE [LARGE SCALE GENOMIC DNA]</scope>
    <source>
        <strain evidence="1 2">MAFF 242679</strain>
    </source>
</reference>
<dbReference type="AlphaFoldDB" id="A0AA37GSB6"/>
<protein>
    <submittedName>
        <fullName evidence="1">Uncharacterized protein</fullName>
    </submittedName>
</protein>
<keyword evidence="2" id="KW-1185">Reference proteome</keyword>
<name>A0AA37GSB6_9PEZI</name>
<dbReference type="EMBL" id="BPPX01000021">
    <property type="protein sequence ID" value="GJC86339.1"/>
    <property type="molecule type" value="Genomic_DNA"/>
</dbReference>
<dbReference type="Proteomes" id="UP001055172">
    <property type="component" value="Unassembled WGS sequence"/>
</dbReference>
<organism evidence="1 2">
    <name type="scientific">Colletotrichum liriopes</name>
    <dbReference type="NCBI Taxonomy" id="708192"/>
    <lineage>
        <taxon>Eukaryota</taxon>
        <taxon>Fungi</taxon>
        <taxon>Dikarya</taxon>
        <taxon>Ascomycota</taxon>
        <taxon>Pezizomycotina</taxon>
        <taxon>Sordariomycetes</taxon>
        <taxon>Hypocreomycetidae</taxon>
        <taxon>Glomerellales</taxon>
        <taxon>Glomerellaceae</taxon>
        <taxon>Colletotrichum</taxon>
        <taxon>Colletotrichum spaethianum species complex</taxon>
    </lineage>
</organism>
<evidence type="ECO:0000313" key="1">
    <source>
        <dbReference type="EMBL" id="GJC86339.1"/>
    </source>
</evidence>
<comment type="caution">
    <text evidence="1">The sequence shown here is derived from an EMBL/GenBank/DDBJ whole genome shotgun (WGS) entry which is preliminary data.</text>
</comment>
<accession>A0AA37GSB6</accession>
<proteinExistence type="predicted"/>
<sequence>MQENAAPDELVEDILTERQEQVIQWRVFEMIYPQRGFIELVMMMVLVRQFIFSHLVPLLAVHECDEDNEEGEDDDEEVCDASGDKHRIKTLGNNIWLT</sequence>
<gene>
    <name evidence="1" type="ORF">ColLi_09177</name>
</gene>
<evidence type="ECO:0000313" key="2">
    <source>
        <dbReference type="Proteomes" id="UP001055172"/>
    </source>
</evidence>